<evidence type="ECO:0000256" key="1">
    <source>
        <dbReference type="ARBA" id="ARBA00004459"/>
    </source>
</evidence>
<sequence length="498" mass="54675">MMMAPLIPHVILHERKNYLLISLLSLLLVGCVDTSRPLMQNVQQTLPYSSEKYISSTAENLYTEHSEPLKAQYNLADLIDVAQKNNPETRIAWELAKKAATDVGMVESTYLPVITATALSGYQRGTLKLPHNDLVDKIDVSNHVFIPAVTFQWLLFDFGKRASLANAAKHASFASDLNFNLLHQKVIHDVTIAYYTYGAAQKKKQIAYEALVRSKNVLYAVEQKRARGLATVLDVALAKQQVAQLELQSVVASGKEKDQYQLLLSSVGLSPLQSINVQYSDKSVLPDDITPLTHDRIRAALAQRPDVLANYELMQAAMKTTQSVESDYYPKVYLAGAVAGGNSSLDVQGLPGINQSTSSSNILLGVSIPLYEGGIRQARMRNAQSDILIAQENLRKSQELAIREMSLTENGLKSALEAHKAAKNLVETTQLSYTASMDFYKNGLGTVTEINAAEIALFTAELTYIDAYTSSIIAAVDLAFALGELEKALPSYEATKIK</sequence>
<accession>A0A9Q8Q325</accession>
<comment type="subcellular location">
    <subcellularLocation>
        <location evidence="1">Cell outer membrane</location>
        <topology evidence="1">Lipid-anchor</topology>
    </subcellularLocation>
    <subcellularLocation>
        <location evidence="3">Cell outer membrane</location>
        <topology evidence="3">Peripheral membrane protein</topology>
    </subcellularLocation>
</comment>
<keyword evidence="3" id="KW-0998">Cell outer membrane</keyword>
<dbReference type="Gene3D" id="1.20.1600.10">
    <property type="entry name" value="Outer membrane efflux proteins (OEP)"/>
    <property type="match status" value="1"/>
</dbReference>
<keyword evidence="3" id="KW-0472">Membrane</keyword>
<dbReference type="GO" id="GO:0031640">
    <property type="term" value="P:killing of cells of another organism"/>
    <property type="evidence" value="ECO:0007669"/>
    <property type="project" value="UniProtKB-KW"/>
</dbReference>
<dbReference type="RefSeq" id="WP_047256286.1">
    <property type="nucleotide sequence ID" value="NZ_CAWMFK010000025.1"/>
</dbReference>
<keyword evidence="3" id="KW-0813">Transport</keyword>
<dbReference type="GO" id="GO:0009279">
    <property type="term" value="C:cell outer membrane"/>
    <property type="evidence" value="ECO:0007669"/>
    <property type="project" value="UniProtKB-SubCell"/>
</dbReference>
<name>A0A9Q8Q325_9GAMM</name>
<dbReference type="Pfam" id="PF02321">
    <property type="entry name" value="OEP"/>
    <property type="match status" value="2"/>
</dbReference>
<comment type="function">
    <text evidence="3">CyaE is necessary for transport of calmodulin-sensitive adenylate cyclase-hemolysin (cyclolysin).</text>
</comment>
<organism evidence="4 5">
    <name type="scientific">Moellerella wisconsensis</name>
    <dbReference type="NCBI Taxonomy" id="158849"/>
    <lineage>
        <taxon>Bacteria</taxon>
        <taxon>Pseudomonadati</taxon>
        <taxon>Pseudomonadota</taxon>
        <taxon>Gammaproteobacteria</taxon>
        <taxon>Enterobacterales</taxon>
        <taxon>Morganellaceae</taxon>
        <taxon>Moellerella</taxon>
    </lineage>
</organism>
<dbReference type="PANTHER" id="PTHR30203">
    <property type="entry name" value="OUTER MEMBRANE CATION EFFLUX PROTEIN"/>
    <property type="match status" value="1"/>
</dbReference>
<proteinExistence type="inferred from homology"/>
<dbReference type="EMBL" id="CP093245">
    <property type="protein sequence ID" value="UNH31096.1"/>
    <property type="molecule type" value="Genomic_DNA"/>
</dbReference>
<protein>
    <recommendedName>
        <fullName evidence="3">Protein CyaE</fullName>
    </recommendedName>
</protein>
<reference evidence="4" key="1">
    <citation type="submission" date="2022-03" db="EMBL/GenBank/DDBJ databases">
        <title>ESBL-producing Moellerella wisconsensis and Escherichia marmotae isolated from wild game meat.</title>
        <authorList>
            <person name="Biggel M."/>
        </authorList>
    </citation>
    <scope>NUCLEOTIDE SEQUENCE</scope>
    <source>
        <strain evidence="4">W51</strain>
    </source>
</reference>
<comment type="similarity">
    <text evidence="2 3">Belongs to the outer membrane factor (OMF) (TC 1.B.17) family.</text>
</comment>
<dbReference type="SUPFAM" id="SSF56954">
    <property type="entry name" value="Outer membrane efflux proteins (OEP)"/>
    <property type="match status" value="1"/>
</dbReference>
<evidence type="ECO:0000313" key="5">
    <source>
        <dbReference type="Proteomes" id="UP000829116"/>
    </source>
</evidence>
<dbReference type="PANTHER" id="PTHR30203:SF29">
    <property type="entry name" value="PROTEIN CYAE"/>
    <property type="match status" value="1"/>
</dbReference>
<keyword evidence="3" id="KW-0354">Hemolysis</keyword>
<evidence type="ECO:0000256" key="2">
    <source>
        <dbReference type="ARBA" id="ARBA00007613"/>
    </source>
</evidence>
<dbReference type="PIRSF" id="PIRSF001892">
    <property type="entry name" value="CyaE"/>
    <property type="match status" value="1"/>
</dbReference>
<dbReference type="InterPro" id="IPR010131">
    <property type="entry name" value="MdtP/NodT-like"/>
</dbReference>
<dbReference type="AlphaFoldDB" id="A0A9Q8Q325"/>
<dbReference type="GeneID" id="79715960"/>
<evidence type="ECO:0000313" key="4">
    <source>
        <dbReference type="EMBL" id="UNH31096.1"/>
    </source>
</evidence>
<dbReference type="GO" id="GO:0015562">
    <property type="term" value="F:efflux transmembrane transporter activity"/>
    <property type="evidence" value="ECO:0007669"/>
    <property type="project" value="InterPro"/>
</dbReference>
<keyword evidence="3" id="KW-0204">Cytolysis</keyword>
<evidence type="ECO:0000256" key="3">
    <source>
        <dbReference type="PIRNR" id="PIRNR001892"/>
    </source>
</evidence>
<dbReference type="InterPro" id="IPR003423">
    <property type="entry name" value="OMP_efflux"/>
</dbReference>
<dbReference type="InterPro" id="IPR028351">
    <property type="entry name" value="CyaE"/>
</dbReference>
<gene>
    <name evidence="4" type="ORF">MNY72_01840</name>
</gene>
<dbReference type="Proteomes" id="UP000829116">
    <property type="component" value="Chromosome"/>
</dbReference>